<dbReference type="GO" id="GO:0006629">
    <property type="term" value="P:lipid metabolic process"/>
    <property type="evidence" value="ECO:0007669"/>
    <property type="project" value="UniProtKB-KW"/>
</dbReference>
<reference evidence="7" key="1">
    <citation type="journal article" date="2002" name="Science">
        <title>The draft genome of Ciona intestinalis: insights into chordate and vertebrate origins.</title>
        <authorList>
            <person name="Dehal P."/>
            <person name="Satou Y."/>
            <person name="Campbell R.K."/>
            <person name="Chapman J."/>
            <person name="Degnan B."/>
            <person name="De Tomaso A."/>
            <person name="Davidson B."/>
            <person name="Di Gregorio A."/>
            <person name="Gelpke M."/>
            <person name="Goodstein D.M."/>
            <person name="Harafuji N."/>
            <person name="Hastings K.E."/>
            <person name="Ho I."/>
            <person name="Hotta K."/>
            <person name="Huang W."/>
            <person name="Kawashima T."/>
            <person name="Lemaire P."/>
            <person name="Martinez D."/>
            <person name="Meinertzhagen I.A."/>
            <person name="Necula S."/>
            <person name="Nonaka M."/>
            <person name="Putnam N."/>
            <person name="Rash S."/>
            <person name="Saiga H."/>
            <person name="Satake M."/>
            <person name="Terry A."/>
            <person name="Yamada L."/>
            <person name="Wang H.G."/>
            <person name="Awazu S."/>
            <person name="Azumi K."/>
            <person name="Boore J."/>
            <person name="Branno M."/>
            <person name="Chin-Bow S."/>
            <person name="DeSantis R."/>
            <person name="Doyle S."/>
            <person name="Francino P."/>
            <person name="Keys D.N."/>
            <person name="Haga S."/>
            <person name="Hayashi H."/>
            <person name="Hino K."/>
            <person name="Imai K.S."/>
            <person name="Inaba K."/>
            <person name="Kano S."/>
            <person name="Kobayashi K."/>
            <person name="Kobayashi M."/>
            <person name="Lee B.I."/>
            <person name="Makabe K.W."/>
            <person name="Manohar C."/>
            <person name="Matassi G."/>
            <person name="Medina M."/>
            <person name="Mochizuki Y."/>
            <person name="Mount S."/>
            <person name="Morishita T."/>
            <person name="Miura S."/>
            <person name="Nakayama A."/>
            <person name="Nishizaka S."/>
            <person name="Nomoto H."/>
            <person name="Ohta F."/>
            <person name="Oishi K."/>
            <person name="Rigoutsos I."/>
            <person name="Sano M."/>
            <person name="Sasaki A."/>
            <person name="Sasakura Y."/>
            <person name="Shoguchi E."/>
            <person name="Shin-i T."/>
            <person name="Spagnuolo A."/>
            <person name="Stainier D."/>
            <person name="Suzuki M.M."/>
            <person name="Tassy O."/>
            <person name="Takatori N."/>
            <person name="Tokuoka M."/>
            <person name="Yagi K."/>
            <person name="Yoshizaki F."/>
            <person name="Wada S."/>
            <person name="Zhang C."/>
            <person name="Hyatt P.D."/>
            <person name="Larimer F."/>
            <person name="Detter C."/>
            <person name="Doggett N."/>
            <person name="Glavina T."/>
            <person name="Hawkins T."/>
            <person name="Richardson P."/>
            <person name="Lucas S."/>
            <person name="Kohara Y."/>
            <person name="Levine M."/>
            <person name="Satoh N."/>
            <person name="Rokhsar D.S."/>
        </authorList>
    </citation>
    <scope>NUCLEOTIDE SEQUENCE [LARGE SCALE GENOMIC DNA]</scope>
</reference>
<keyword evidence="3" id="KW-0443">Lipid metabolism</keyword>
<dbReference type="Pfam" id="PF13193">
    <property type="entry name" value="AMP-binding_C"/>
    <property type="match status" value="1"/>
</dbReference>
<comment type="similarity">
    <text evidence="1">Belongs to the ATP-dependent AMP-binding enzyme family.</text>
</comment>
<dbReference type="InterPro" id="IPR000873">
    <property type="entry name" value="AMP-dep_synth/lig_dom"/>
</dbReference>
<dbReference type="AlphaFoldDB" id="H2XLI4"/>
<evidence type="ECO:0000259" key="4">
    <source>
        <dbReference type="Pfam" id="PF00501"/>
    </source>
</evidence>
<feature type="domain" description="AMP-binding enzyme C-terminal" evidence="5">
    <location>
        <begin position="454"/>
        <end position="531"/>
    </location>
</feature>
<reference evidence="6" key="2">
    <citation type="submission" date="2025-08" db="UniProtKB">
        <authorList>
            <consortium name="Ensembl"/>
        </authorList>
    </citation>
    <scope>IDENTIFICATION</scope>
</reference>
<evidence type="ECO:0000256" key="1">
    <source>
        <dbReference type="ARBA" id="ARBA00006432"/>
    </source>
</evidence>
<dbReference type="GO" id="GO:0016405">
    <property type="term" value="F:CoA-ligase activity"/>
    <property type="evidence" value="ECO:0000318"/>
    <property type="project" value="GO_Central"/>
</dbReference>
<protein>
    <submittedName>
        <fullName evidence="6">Uncharacterized protein</fullName>
    </submittedName>
</protein>
<keyword evidence="7" id="KW-1185">Reference proteome</keyword>
<dbReference type="SUPFAM" id="SSF56801">
    <property type="entry name" value="Acetyl-CoA synthetase-like"/>
    <property type="match status" value="1"/>
</dbReference>
<dbReference type="InParanoid" id="H2XLI4"/>
<dbReference type="PROSITE" id="PS00455">
    <property type="entry name" value="AMP_BINDING"/>
    <property type="match status" value="1"/>
</dbReference>
<evidence type="ECO:0000256" key="2">
    <source>
        <dbReference type="ARBA" id="ARBA00022598"/>
    </source>
</evidence>
<dbReference type="InterPro" id="IPR025110">
    <property type="entry name" value="AMP-bd_C"/>
</dbReference>
<evidence type="ECO:0000313" key="7">
    <source>
        <dbReference type="Proteomes" id="UP000008144"/>
    </source>
</evidence>
<dbReference type="Proteomes" id="UP000008144">
    <property type="component" value="Unassembled WGS sequence"/>
</dbReference>
<accession>H2XLI4</accession>
<dbReference type="GeneTree" id="ENSGT00940000164794"/>
<evidence type="ECO:0000259" key="5">
    <source>
        <dbReference type="Pfam" id="PF13193"/>
    </source>
</evidence>
<keyword evidence="2" id="KW-0436">Ligase</keyword>
<evidence type="ECO:0000256" key="3">
    <source>
        <dbReference type="ARBA" id="ARBA00023098"/>
    </source>
</evidence>
<dbReference type="InterPro" id="IPR045851">
    <property type="entry name" value="AMP-bd_C_sf"/>
</dbReference>
<organism evidence="6 7">
    <name type="scientific">Ciona intestinalis</name>
    <name type="common">Transparent sea squirt</name>
    <name type="synonym">Ascidia intestinalis</name>
    <dbReference type="NCBI Taxonomy" id="7719"/>
    <lineage>
        <taxon>Eukaryota</taxon>
        <taxon>Metazoa</taxon>
        <taxon>Chordata</taxon>
        <taxon>Tunicata</taxon>
        <taxon>Ascidiacea</taxon>
        <taxon>Phlebobranchia</taxon>
        <taxon>Cionidae</taxon>
        <taxon>Ciona</taxon>
    </lineage>
</organism>
<dbReference type="Gene3D" id="3.30.300.30">
    <property type="match status" value="1"/>
</dbReference>
<evidence type="ECO:0000313" key="6">
    <source>
        <dbReference type="Ensembl" id="ENSCINP00000030516.1"/>
    </source>
</evidence>
<dbReference type="HOGENOM" id="CLU_000022_59_2_1"/>
<proteinExistence type="inferred from homology"/>
<dbReference type="InterPro" id="IPR020845">
    <property type="entry name" value="AMP-binding_CS"/>
</dbReference>
<feature type="domain" description="AMP-dependent synthetase/ligase" evidence="4">
    <location>
        <begin position="35"/>
        <end position="403"/>
    </location>
</feature>
<dbReference type="PANTHER" id="PTHR24096:SF149">
    <property type="entry name" value="AMP-BINDING DOMAIN-CONTAINING PROTEIN-RELATED"/>
    <property type="match status" value="1"/>
</dbReference>
<dbReference type="PANTHER" id="PTHR24096">
    <property type="entry name" value="LONG-CHAIN-FATTY-ACID--COA LIGASE"/>
    <property type="match status" value="1"/>
</dbReference>
<name>H2XLI4_CIOIN</name>
<dbReference type="STRING" id="7719.ENSCINP00000030516"/>
<dbReference type="Pfam" id="PF00501">
    <property type="entry name" value="AMP-binding"/>
    <property type="match status" value="1"/>
</dbReference>
<reference evidence="6" key="3">
    <citation type="submission" date="2025-09" db="UniProtKB">
        <authorList>
            <consortium name="Ensembl"/>
        </authorList>
    </citation>
    <scope>IDENTIFICATION</scope>
</reference>
<dbReference type="Gene3D" id="3.40.50.12780">
    <property type="entry name" value="N-terminal domain of ligase-like"/>
    <property type="match status" value="1"/>
</dbReference>
<dbReference type="OMA" id="RFGNYWG"/>
<dbReference type="InterPro" id="IPR042099">
    <property type="entry name" value="ANL_N_sf"/>
</dbReference>
<sequence length="549" mass="60719">LTTLPEKYVIRDPQSLYPDILIPEVAFGQHVLNALQEHGDKVAWIDVSQGGEKYSFSRIRVEALKCANALHKEGIRRGDVIGLFLPNSCQQKILVLSLALCGATIVPINILYTKDEVERQMQIIEPKQIFTTSDQLNKLESCSTNAKLPNSNVMILLVFQIHIFGPNESEKIYPKFLKNGSDKGVYLDGEIDIYNDDLFLFCSSGTTGPPKLIQITNYSLVATTLYTKISLKRSNTSVALSVTPMFHIGSVMATFPPLTQGCCQVYLSEHKVTDLLQAIHSYKVTHLTVFASHFLELVKSDLVQNYDVSSLVEIATGASPTSDEVKLLAKNKFGLKAVTEIYGMSEVAPVCVTDPILSKSGSVGFLLPNTKMKVVDIDTRKKLGPRENGELLFKGPQVAKGYYKNPEATKNMFDGEGWLKSGDMGYFDEDGNLYITDRIKDVIKVHGVQVSSVEIESVLTEHPKISAVGVIGVPDDVGNAGELPKAYIEKKEANLTTEEIHQFLEDKLADYKQLRGGVMFVDSLPRGGSGKIQKRVLREIDLQSRDDPQ</sequence>
<dbReference type="Ensembl" id="ENSCINT00000032465.1">
    <property type="protein sequence ID" value="ENSCINP00000030516.1"/>
    <property type="gene ID" value="ENSCING00000024092.1"/>
</dbReference>